<dbReference type="InterPro" id="IPR028992">
    <property type="entry name" value="Hedgehog/Intein_dom"/>
</dbReference>
<accession>A0A2G4RCL7</accession>
<feature type="domain" description="Hedgehog/Intein (Hint)" evidence="1">
    <location>
        <begin position="216"/>
        <end position="355"/>
    </location>
</feature>
<evidence type="ECO:0000313" key="2">
    <source>
        <dbReference type="EMBL" id="PHY94260.1"/>
    </source>
</evidence>
<sequence length="564" mass="60130">MAINLLFDQVIDHSVDDLINLNVAGNILITRDADTPPGDPVVVNLSNIADVQALSRIVVENDATAIAGGGLASVGAIKNITVDGGTLELAGNVISANVLSSINVGPDGGNIKVDSSGIGVGVLSNRVTFVDADGNATDTIPSNFTVDFPDSKSVVGYYDPLSNTTTVGLDLNILDVVHLSAGPSITIRGNPFGLDWGELKTWTNTSNPDSGHGILICYLAGSMIRTPKGDVAVEDLHVGDSVQAYVNGKAEPRQIVWAGHAQAKVNPALPDDLAGYPVRILKDAIADGVPYKDMLVTAEHSLYFEGRFVPVRMLVNGSSIFYDRTFTAYTYYHIETPEHSVIMADGMLSESYLDTGNRATFRSTGVVVASIGGKVRDWAVDAAAPLCTQKQFVKPLYEKIANRHSAQGHAVAQPAPRDLLTNPDICLQTESGKRIRAIKAQNGHYTFMLPSGVQDVQIVSRASRPCDVQGPFVDDRRYLGVAVGQITLRDARNVLEIKAHLQNENLPGWHALEQGGKTRWTDGNATLKLDVRPVSGIRILGVQVVAAGPYLASDTQAPQLAKSA</sequence>
<evidence type="ECO:0000259" key="1">
    <source>
        <dbReference type="Pfam" id="PF13403"/>
    </source>
</evidence>
<gene>
    <name evidence="2" type="ORF">CSR02_06265</name>
</gene>
<dbReference type="RefSeq" id="WP_099540957.1">
    <property type="nucleotide sequence ID" value="NZ_PEBQ01000093.1"/>
</dbReference>
<dbReference type="InterPro" id="IPR036844">
    <property type="entry name" value="Hint_dom_sf"/>
</dbReference>
<dbReference type="Gene3D" id="2.170.16.10">
    <property type="entry name" value="Hedgehog/Intein (Hint) domain"/>
    <property type="match status" value="1"/>
</dbReference>
<keyword evidence="3" id="KW-1185">Reference proteome</keyword>
<name>A0A2G4RCL7_9PROT</name>
<dbReference type="OrthoDB" id="7284755at2"/>
<evidence type="ECO:0000313" key="3">
    <source>
        <dbReference type="Proteomes" id="UP000228751"/>
    </source>
</evidence>
<dbReference type="Pfam" id="PF13403">
    <property type="entry name" value="Hint_2"/>
    <property type="match status" value="1"/>
</dbReference>
<protein>
    <recommendedName>
        <fullName evidence="1">Hedgehog/Intein (Hint) domain-containing protein</fullName>
    </recommendedName>
</protein>
<dbReference type="Proteomes" id="UP000228751">
    <property type="component" value="Unassembled WGS sequence"/>
</dbReference>
<comment type="caution">
    <text evidence="2">The sequence shown here is derived from an EMBL/GenBank/DDBJ whole genome shotgun (WGS) entry which is preliminary data.</text>
</comment>
<reference evidence="2 3" key="1">
    <citation type="submission" date="2017-10" db="EMBL/GenBank/DDBJ databases">
        <title>Genomic analysis of the genus Acetobacter.</title>
        <authorList>
            <person name="Kim K.H."/>
            <person name="Chun B.H."/>
            <person name="Son A.R."/>
            <person name="Jeon C.O."/>
        </authorList>
    </citation>
    <scope>NUCLEOTIDE SEQUENCE [LARGE SCALE GENOMIC DNA]</scope>
    <source>
        <strain evidence="2 3">LHT 2458</strain>
    </source>
</reference>
<organism evidence="2 3">
    <name type="scientific">Acetobacter pomorum</name>
    <dbReference type="NCBI Taxonomy" id="65959"/>
    <lineage>
        <taxon>Bacteria</taxon>
        <taxon>Pseudomonadati</taxon>
        <taxon>Pseudomonadota</taxon>
        <taxon>Alphaproteobacteria</taxon>
        <taxon>Acetobacterales</taxon>
        <taxon>Acetobacteraceae</taxon>
        <taxon>Acetobacter</taxon>
    </lineage>
</organism>
<dbReference type="EMBL" id="PEBQ01000093">
    <property type="protein sequence ID" value="PHY94260.1"/>
    <property type="molecule type" value="Genomic_DNA"/>
</dbReference>
<dbReference type="AlphaFoldDB" id="A0A2G4RCL7"/>
<proteinExistence type="predicted"/>
<dbReference type="SUPFAM" id="SSF51294">
    <property type="entry name" value="Hedgehog/intein (Hint) domain"/>
    <property type="match status" value="1"/>
</dbReference>